<accession>A0A8B8BXG5</accession>
<proteinExistence type="predicted"/>
<dbReference type="SMART" id="SM00032">
    <property type="entry name" value="CCP"/>
    <property type="match status" value="1"/>
</dbReference>
<feature type="transmembrane region" description="Helical" evidence="3">
    <location>
        <begin position="496"/>
        <end position="515"/>
    </location>
</feature>
<keyword evidence="3" id="KW-1133">Transmembrane helix</keyword>
<evidence type="ECO:0000256" key="3">
    <source>
        <dbReference type="SAM" id="Phobius"/>
    </source>
</evidence>
<keyword evidence="5" id="KW-1185">Reference proteome</keyword>
<dbReference type="RefSeq" id="XP_022308073.1">
    <property type="nucleotide sequence ID" value="XM_022452365.1"/>
</dbReference>
<organism evidence="5 6">
    <name type="scientific">Crassostrea virginica</name>
    <name type="common">Eastern oyster</name>
    <dbReference type="NCBI Taxonomy" id="6565"/>
    <lineage>
        <taxon>Eukaryota</taxon>
        <taxon>Metazoa</taxon>
        <taxon>Spiralia</taxon>
        <taxon>Lophotrochozoa</taxon>
        <taxon>Mollusca</taxon>
        <taxon>Bivalvia</taxon>
        <taxon>Autobranchia</taxon>
        <taxon>Pteriomorphia</taxon>
        <taxon>Ostreida</taxon>
        <taxon>Ostreoidea</taxon>
        <taxon>Ostreidae</taxon>
        <taxon>Crassostrea</taxon>
    </lineage>
</organism>
<keyword evidence="3" id="KW-0472">Membrane</keyword>
<keyword evidence="3" id="KW-0812">Transmembrane</keyword>
<feature type="disulfide bond" evidence="2">
    <location>
        <begin position="390"/>
        <end position="417"/>
    </location>
</feature>
<evidence type="ECO:0000313" key="6">
    <source>
        <dbReference type="RefSeq" id="XP_022308073.1"/>
    </source>
</evidence>
<sequence>MNQIKRPFISPWITMTVDGTSPETIAHNLNELPAKVDVQVKINEGGQEYIFPGFGSVPKDDDIGAEYGGVAYSYNISHVLLYVPVHRSSGGGSAGRVITTGGKSYTGPFVGSATTCRVRVRAWRLSDWPKPDFIKSGLTITNGNPYLQVHHCMNSYPTFVTVQLNLANGFVSEGLGIPSLTVDHPQGKSACGTLFGVNSQSITLWAANKISDYVVCYRDGWGRNVNLAFISADVTIRAWQFTSSDVVFTSEFSFIKGGTLPGTIPFGTTINLDHHLVVVEVRDATNARGRVFYGGGSANLGNPGEPYGGVLFAYNQSDALLWVPSATSGYLIYVGGLWGDNSDHFDSNNVTIKTTVIQTGYTECPVPPDIPNALKLYNGTLAGSRTLYACPPGFSSNGGSPEVVCDGLIWSTTSYSCSVSSTSTVPVTTSCATTATLSTTPETSINPVACIPVATNNISLEEFNAIVEGLKISKSNISSHKRSLTCAYDPRPSSTAIGGVGIGLICSVFVFIFIMDCTTIKKKNRVIEEN</sequence>
<dbReference type="InterPro" id="IPR000436">
    <property type="entry name" value="Sushi_SCR_CCP_dom"/>
</dbReference>
<dbReference type="Pfam" id="PF00084">
    <property type="entry name" value="Sushi"/>
    <property type="match status" value="1"/>
</dbReference>
<gene>
    <name evidence="6" type="primary">LOC111114077</name>
</gene>
<dbReference type="OrthoDB" id="6126000at2759"/>
<dbReference type="GeneID" id="111114077"/>
<dbReference type="AlphaFoldDB" id="A0A8B8BXG5"/>
<comment type="caution">
    <text evidence="2">Lacks conserved residue(s) required for the propagation of feature annotation.</text>
</comment>
<evidence type="ECO:0000256" key="2">
    <source>
        <dbReference type="PROSITE-ProRule" id="PRU00302"/>
    </source>
</evidence>
<dbReference type="Gene3D" id="2.10.70.10">
    <property type="entry name" value="Complement Module, domain 1"/>
    <property type="match status" value="1"/>
</dbReference>
<dbReference type="SUPFAM" id="SSF57535">
    <property type="entry name" value="Complement control module/SCR domain"/>
    <property type="match status" value="1"/>
</dbReference>
<evidence type="ECO:0000256" key="1">
    <source>
        <dbReference type="ARBA" id="ARBA00023157"/>
    </source>
</evidence>
<name>A0A8B8BXG5_CRAVI</name>
<keyword evidence="2" id="KW-0768">Sushi</keyword>
<reference evidence="6" key="1">
    <citation type="submission" date="2025-08" db="UniProtKB">
        <authorList>
            <consortium name="RefSeq"/>
        </authorList>
    </citation>
    <scope>IDENTIFICATION</scope>
    <source>
        <tissue evidence="6">Whole sample</tissue>
    </source>
</reference>
<dbReference type="KEGG" id="cvn:111114077"/>
<protein>
    <submittedName>
        <fullName evidence="6">Uncharacterized protein LOC111114077</fullName>
    </submittedName>
</protein>
<dbReference type="InterPro" id="IPR035976">
    <property type="entry name" value="Sushi/SCR/CCP_sf"/>
</dbReference>
<dbReference type="PROSITE" id="PS50923">
    <property type="entry name" value="SUSHI"/>
    <property type="match status" value="1"/>
</dbReference>
<evidence type="ECO:0000259" key="4">
    <source>
        <dbReference type="PROSITE" id="PS50923"/>
    </source>
</evidence>
<dbReference type="Proteomes" id="UP000694844">
    <property type="component" value="Chromosome 9"/>
</dbReference>
<feature type="domain" description="Sushi" evidence="4">
    <location>
        <begin position="362"/>
        <end position="419"/>
    </location>
</feature>
<evidence type="ECO:0000313" key="5">
    <source>
        <dbReference type="Proteomes" id="UP000694844"/>
    </source>
</evidence>
<keyword evidence="1 2" id="KW-1015">Disulfide bond</keyword>